<keyword evidence="2" id="KW-0012">Acyltransferase</keyword>
<dbReference type="PANTHER" id="PTHR43233:SF1">
    <property type="entry name" value="FAMILY N-ACETYLTRANSFERASE, PUTATIVE (AFU_ORTHOLOGUE AFUA_6G03350)-RELATED"/>
    <property type="match status" value="1"/>
</dbReference>
<sequence length="152" mass="17715">MHMNQYDKDIFIISSNKKQLDIEVIYNFLCFHSYWAKGIPKTLVQKSIDNSTLCFGVYKESICGQIRKQVGFARVISDLSTFAYIADVFILPDYRGLGLSKRLIKKLIEHPELTEIRRAMLATKDAHSLYEKFGFKDINNTNLFMELKKQSY</sequence>
<feature type="domain" description="N-acetyltransferase" evidence="1">
    <location>
        <begin position="12"/>
        <end position="150"/>
    </location>
</feature>
<name>A0ABV6NNW1_9BACI</name>
<dbReference type="InterPro" id="IPR000182">
    <property type="entry name" value="GNAT_dom"/>
</dbReference>
<dbReference type="GO" id="GO:0016746">
    <property type="term" value="F:acyltransferase activity"/>
    <property type="evidence" value="ECO:0007669"/>
    <property type="project" value="UniProtKB-KW"/>
</dbReference>
<keyword evidence="2" id="KW-0808">Transferase</keyword>
<dbReference type="RefSeq" id="WP_337956407.1">
    <property type="nucleotide sequence ID" value="NZ_JAQQWT010000054.1"/>
</dbReference>
<dbReference type="Proteomes" id="UP001589833">
    <property type="component" value="Unassembled WGS sequence"/>
</dbReference>
<protein>
    <submittedName>
        <fullName evidence="2">GNAT family N-acetyltransferase</fullName>
        <ecNumber evidence="2">2.3.-.-</ecNumber>
    </submittedName>
</protein>
<dbReference type="CDD" id="cd04301">
    <property type="entry name" value="NAT_SF"/>
    <property type="match status" value="1"/>
</dbReference>
<evidence type="ECO:0000259" key="1">
    <source>
        <dbReference type="PROSITE" id="PS51186"/>
    </source>
</evidence>
<dbReference type="PROSITE" id="PS51186">
    <property type="entry name" value="GNAT"/>
    <property type="match status" value="1"/>
</dbReference>
<dbReference type="SUPFAM" id="SSF55729">
    <property type="entry name" value="Acyl-CoA N-acyltransferases (Nat)"/>
    <property type="match status" value="1"/>
</dbReference>
<dbReference type="Pfam" id="PF13508">
    <property type="entry name" value="Acetyltransf_7"/>
    <property type="match status" value="1"/>
</dbReference>
<organism evidence="2 3">
    <name type="scientific">Halalkalibacter alkalisediminis</name>
    <dbReference type="NCBI Taxonomy" id="935616"/>
    <lineage>
        <taxon>Bacteria</taxon>
        <taxon>Bacillati</taxon>
        <taxon>Bacillota</taxon>
        <taxon>Bacilli</taxon>
        <taxon>Bacillales</taxon>
        <taxon>Bacillaceae</taxon>
        <taxon>Halalkalibacter</taxon>
    </lineage>
</organism>
<reference evidence="2 3" key="1">
    <citation type="submission" date="2024-09" db="EMBL/GenBank/DDBJ databases">
        <authorList>
            <person name="Sun Q."/>
            <person name="Mori K."/>
        </authorList>
    </citation>
    <scope>NUCLEOTIDE SEQUENCE [LARGE SCALE GENOMIC DNA]</scope>
    <source>
        <strain evidence="2 3">NCAIM B.02301</strain>
    </source>
</reference>
<dbReference type="InterPro" id="IPR053144">
    <property type="entry name" value="Acetyltransferase_Butenolide"/>
</dbReference>
<dbReference type="EC" id="2.3.-.-" evidence="2"/>
<gene>
    <name evidence="2" type="ORF">ACFFH4_24050</name>
</gene>
<accession>A0ABV6NNW1</accession>
<proteinExistence type="predicted"/>
<comment type="caution">
    <text evidence="2">The sequence shown here is derived from an EMBL/GenBank/DDBJ whole genome shotgun (WGS) entry which is preliminary data.</text>
</comment>
<dbReference type="PANTHER" id="PTHR43233">
    <property type="entry name" value="FAMILY N-ACETYLTRANSFERASE, PUTATIVE (AFU_ORTHOLOGUE AFUA_6G03350)-RELATED"/>
    <property type="match status" value="1"/>
</dbReference>
<dbReference type="InterPro" id="IPR016181">
    <property type="entry name" value="Acyl_CoA_acyltransferase"/>
</dbReference>
<evidence type="ECO:0000313" key="3">
    <source>
        <dbReference type="Proteomes" id="UP001589833"/>
    </source>
</evidence>
<evidence type="ECO:0000313" key="2">
    <source>
        <dbReference type="EMBL" id="MFC0561952.1"/>
    </source>
</evidence>
<keyword evidence="3" id="KW-1185">Reference proteome</keyword>
<dbReference type="Gene3D" id="3.40.630.30">
    <property type="match status" value="1"/>
</dbReference>
<dbReference type="EMBL" id="JBHLTR010000096">
    <property type="protein sequence ID" value="MFC0561952.1"/>
    <property type="molecule type" value="Genomic_DNA"/>
</dbReference>